<feature type="domain" description="SH3b" evidence="3">
    <location>
        <begin position="36"/>
        <end position="82"/>
    </location>
</feature>
<dbReference type="Proteomes" id="UP000003704">
    <property type="component" value="Unassembled WGS sequence"/>
</dbReference>
<proteinExistence type="predicted"/>
<protein>
    <recommendedName>
        <fullName evidence="3">SH3b domain-containing protein</fullName>
    </recommendedName>
</protein>
<dbReference type="AlphaFoldDB" id="I7ZB47"/>
<feature type="chain" id="PRO_5003712641" description="SH3b domain-containing protein" evidence="2">
    <location>
        <begin position="22"/>
        <end position="117"/>
    </location>
</feature>
<evidence type="ECO:0000256" key="2">
    <source>
        <dbReference type="SAM" id="SignalP"/>
    </source>
</evidence>
<sequence length="117" mass="13335">MRSWQYGIWLAAAMLPPSALADEARYAAVDVQEAFLDLRAFPDRRYPVANIAERGEHVELIKRRTDWYLLRTEQGQQGWVSEEQMGESLRAAGIEPSRHAVAKQRRAAAQNKDPKAE</sequence>
<dbReference type="Gene3D" id="2.30.30.40">
    <property type="entry name" value="SH3 Domains"/>
    <property type="match status" value="1"/>
</dbReference>
<dbReference type="STRING" id="1172194.WQQ_24690"/>
<feature type="signal peptide" evidence="2">
    <location>
        <begin position="1"/>
        <end position="21"/>
    </location>
</feature>
<evidence type="ECO:0000313" key="5">
    <source>
        <dbReference type="Proteomes" id="UP000003704"/>
    </source>
</evidence>
<dbReference type="RefSeq" id="WP_007185412.1">
    <property type="nucleotide sequence ID" value="NZ_AKGD01000002.1"/>
</dbReference>
<name>I7ZB47_9GAMM</name>
<dbReference type="Pfam" id="PF08239">
    <property type="entry name" value="SH3_3"/>
    <property type="match status" value="1"/>
</dbReference>
<dbReference type="InterPro" id="IPR003646">
    <property type="entry name" value="SH3-like_bac-type"/>
</dbReference>
<organism evidence="4 5">
    <name type="scientific">Hydrocarboniphaga effusa AP103</name>
    <dbReference type="NCBI Taxonomy" id="1172194"/>
    <lineage>
        <taxon>Bacteria</taxon>
        <taxon>Pseudomonadati</taxon>
        <taxon>Pseudomonadota</taxon>
        <taxon>Gammaproteobacteria</taxon>
        <taxon>Nevskiales</taxon>
        <taxon>Nevskiaceae</taxon>
        <taxon>Hydrocarboniphaga</taxon>
    </lineage>
</organism>
<accession>I7ZB47</accession>
<evidence type="ECO:0000256" key="1">
    <source>
        <dbReference type="SAM" id="MobiDB-lite"/>
    </source>
</evidence>
<comment type="caution">
    <text evidence="4">The sequence shown here is derived from an EMBL/GenBank/DDBJ whole genome shotgun (WGS) entry which is preliminary data.</text>
</comment>
<keyword evidence="2" id="KW-0732">Signal</keyword>
<keyword evidence="5" id="KW-1185">Reference proteome</keyword>
<gene>
    <name evidence="4" type="ORF">WQQ_24690</name>
</gene>
<evidence type="ECO:0000313" key="4">
    <source>
        <dbReference type="EMBL" id="EIT68887.1"/>
    </source>
</evidence>
<dbReference type="OrthoDB" id="9148835at2"/>
<reference evidence="4 5" key="1">
    <citation type="journal article" date="2012" name="J. Bacteriol.">
        <title>Genome Sequence of n-Alkane-Degrading Hydrocarboniphaga effusa Strain AP103T (ATCC BAA-332T).</title>
        <authorList>
            <person name="Chang H.K."/>
            <person name="Zylstra G.J."/>
            <person name="Chae J.C."/>
        </authorList>
    </citation>
    <scope>NUCLEOTIDE SEQUENCE [LARGE SCALE GENOMIC DNA]</scope>
    <source>
        <strain evidence="4 5">AP103</strain>
    </source>
</reference>
<dbReference type="EMBL" id="AKGD01000002">
    <property type="protein sequence ID" value="EIT68887.1"/>
    <property type="molecule type" value="Genomic_DNA"/>
</dbReference>
<feature type="region of interest" description="Disordered" evidence="1">
    <location>
        <begin position="93"/>
        <end position="117"/>
    </location>
</feature>
<evidence type="ECO:0000259" key="3">
    <source>
        <dbReference type="Pfam" id="PF08239"/>
    </source>
</evidence>